<proteinExistence type="inferred from homology"/>
<organism evidence="6 7">
    <name type="scientific">Bordetella genomosp. 1</name>
    <dbReference type="NCBI Taxonomy" id="1395607"/>
    <lineage>
        <taxon>Bacteria</taxon>
        <taxon>Pseudomonadati</taxon>
        <taxon>Pseudomonadota</taxon>
        <taxon>Betaproteobacteria</taxon>
        <taxon>Burkholderiales</taxon>
        <taxon>Alcaligenaceae</taxon>
        <taxon>Bordetella</taxon>
    </lineage>
</organism>
<dbReference type="InterPro" id="IPR051821">
    <property type="entry name" value="Asp/Asn_beta-hydroxylase"/>
</dbReference>
<keyword evidence="4" id="KW-0472">Membrane</keyword>
<keyword evidence="2" id="KW-0223">Dioxygenase</keyword>
<evidence type="ECO:0000256" key="2">
    <source>
        <dbReference type="ARBA" id="ARBA00022964"/>
    </source>
</evidence>
<dbReference type="InterPro" id="IPR047694">
    <property type="entry name" value="Lipid_A_LpxO-like"/>
</dbReference>
<gene>
    <name evidence="6" type="ORF">CAL27_23940</name>
</gene>
<protein>
    <submittedName>
        <fullName evidence="6">Aspartyl beta-hydroxylase</fullName>
    </submittedName>
</protein>
<evidence type="ECO:0000256" key="4">
    <source>
        <dbReference type="SAM" id="Phobius"/>
    </source>
</evidence>
<keyword evidence="4" id="KW-1133">Transmembrane helix</keyword>
<keyword evidence="3" id="KW-0560">Oxidoreductase</keyword>
<accession>A0ABX4EU31</accession>
<dbReference type="SUPFAM" id="SSF51197">
    <property type="entry name" value="Clavaminate synthase-like"/>
    <property type="match status" value="1"/>
</dbReference>
<dbReference type="RefSeq" id="WP_094832995.1">
    <property type="nucleotide sequence ID" value="NZ_NEVR01000006.1"/>
</dbReference>
<evidence type="ECO:0000259" key="5">
    <source>
        <dbReference type="Pfam" id="PF05118"/>
    </source>
</evidence>
<dbReference type="EMBL" id="NEVR01000006">
    <property type="protein sequence ID" value="OZI57289.1"/>
    <property type="molecule type" value="Genomic_DNA"/>
</dbReference>
<dbReference type="PANTHER" id="PTHR46332:SF5">
    <property type="entry name" value="ASPARTATE BETA-HYDROXYLASE DOMAIN CONTAINING 2"/>
    <property type="match status" value="1"/>
</dbReference>
<feature type="transmembrane region" description="Helical" evidence="4">
    <location>
        <begin position="280"/>
        <end position="297"/>
    </location>
</feature>
<dbReference type="Pfam" id="PF05118">
    <property type="entry name" value="Asp_Arg_Hydrox"/>
    <property type="match status" value="1"/>
</dbReference>
<sequence>MKWVILAIFIATAMVVHLRGRVRHRLSRQVLDHSSFTAPLNVFMYAFSGVPNQPYLDLAAFPQLKVLQDRWEEIRAEAEQLFGGGHIKASGNYDDAGFNSFFKSGWKRFYLTWYDTAHPSALALCPRTTALVSQIPGIKAAMFAALPPGSRLPRHRDPYAGSLRYHLGLMTPNSPQCYINVDGQDYYWRDGEPVMFDETYIHYAENTTQQNRIILFADIERPMKYRWAQAVNRFFGTLLLKAAASPNQEGDRTGGINRIFGGVYAVRRLGKRIKKKSKPLYYALKWSLVIALFALIFL</sequence>
<evidence type="ECO:0000313" key="7">
    <source>
        <dbReference type="Proteomes" id="UP000216354"/>
    </source>
</evidence>
<evidence type="ECO:0000256" key="1">
    <source>
        <dbReference type="ARBA" id="ARBA00007730"/>
    </source>
</evidence>
<dbReference type="InterPro" id="IPR007803">
    <property type="entry name" value="Asp/Arg/Pro-Hydrxlase"/>
</dbReference>
<dbReference type="InterPro" id="IPR027443">
    <property type="entry name" value="IPNS-like_sf"/>
</dbReference>
<evidence type="ECO:0000256" key="3">
    <source>
        <dbReference type="ARBA" id="ARBA00023002"/>
    </source>
</evidence>
<feature type="domain" description="Aspartyl/asparaginy/proline hydroxylase" evidence="5">
    <location>
        <begin position="69"/>
        <end position="222"/>
    </location>
</feature>
<comment type="similarity">
    <text evidence="1">Belongs to the aspartyl/asparaginyl beta-hydroxylase family.</text>
</comment>
<dbReference type="Proteomes" id="UP000216354">
    <property type="component" value="Unassembled WGS sequence"/>
</dbReference>
<dbReference type="NCBIfam" id="NF033391">
    <property type="entry name" value="lipid_A_LpxO"/>
    <property type="match status" value="1"/>
</dbReference>
<name>A0ABX4EU31_9BORD</name>
<comment type="caution">
    <text evidence="6">The sequence shown here is derived from an EMBL/GenBank/DDBJ whole genome shotgun (WGS) entry which is preliminary data.</text>
</comment>
<dbReference type="PANTHER" id="PTHR46332">
    <property type="entry name" value="ASPARTATE BETA-HYDROXYLASE DOMAIN-CONTAINING PROTEIN 2"/>
    <property type="match status" value="1"/>
</dbReference>
<reference evidence="6 7" key="1">
    <citation type="submission" date="2017-05" db="EMBL/GenBank/DDBJ databases">
        <title>Complete and WGS of Bordetella genogroups.</title>
        <authorList>
            <person name="Spilker T."/>
            <person name="Lipuma J."/>
        </authorList>
    </citation>
    <scope>NUCLEOTIDE SEQUENCE [LARGE SCALE GENOMIC DNA]</scope>
    <source>
        <strain evidence="6 7">AU9795</strain>
    </source>
</reference>
<keyword evidence="7" id="KW-1185">Reference proteome</keyword>
<evidence type="ECO:0000313" key="6">
    <source>
        <dbReference type="EMBL" id="OZI57289.1"/>
    </source>
</evidence>
<dbReference type="Gene3D" id="2.60.120.330">
    <property type="entry name" value="B-lactam Antibiotic, Isopenicillin N Synthase, Chain"/>
    <property type="match status" value="1"/>
</dbReference>
<keyword evidence="4" id="KW-0812">Transmembrane</keyword>